<keyword evidence="2 5" id="KW-0812">Transmembrane</keyword>
<evidence type="ECO:0000256" key="3">
    <source>
        <dbReference type="ARBA" id="ARBA00022989"/>
    </source>
</evidence>
<feature type="transmembrane region" description="Helical" evidence="5">
    <location>
        <begin position="140"/>
        <end position="160"/>
    </location>
</feature>
<keyword evidence="8" id="KW-1185">Reference proteome</keyword>
<feature type="transmembrane region" description="Helical" evidence="5">
    <location>
        <begin position="36"/>
        <end position="56"/>
    </location>
</feature>
<sequence>MTRVPERGIAVSRVQLASAIGWLDRIDPGSHRRVKGLRLVTAYGIAALMGAALSAAGASPEHARLALLAGGFALWASVCEGRATRLESARDLGLLAASAVVGAAFTAALTPWLSHGGSVLPEATLVLGAFVVGHGKRWGVLGCGIGAQFFIGQLLAYGLQLTGADFPTIAVAGLIAAVASIVPRMLSGPAEQPVPAVPAPAVEPRRWLQTETVMGLQAALAALAIVVLDGTLGLTESVWALAACTFVIANTSAGTVARIRQRVIGTAIGLPLGLACLPLAEHVAIAVWAAAALAMIVYAVALPERYDVACGAYTFTLVVTLAASGEHSVLLLSARLWETLLGGALGLAAARFFLPLRELTEPSQASSIERRP</sequence>
<evidence type="ECO:0000256" key="1">
    <source>
        <dbReference type="ARBA" id="ARBA00004141"/>
    </source>
</evidence>
<evidence type="ECO:0000256" key="2">
    <source>
        <dbReference type="ARBA" id="ARBA00022692"/>
    </source>
</evidence>
<dbReference type="Proteomes" id="UP001385892">
    <property type="component" value="Unassembled WGS sequence"/>
</dbReference>
<evidence type="ECO:0000256" key="5">
    <source>
        <dbReference type="SAM" id="Phobius"/>
    </source>
</evidence>
<name>A0ABU8WNJ6_9BURK</name>
<evidence type="ECO:0000259" key="6">
    <source>
        <dbReference type="Pfam" id="PF13515"/>
    </source>
</evidence>
<evidence type="ECO:0000256" key="4">
    <source>
        <dbReference type="ARBA" id="ARBA00023136"/>
    </source>
</evidence>
<feature type="transmembrane region" description="Helical" evidence="5">
    <location>
        <begin position="213"/>
        <end position="232"/>
    </location>
</feature>
<keyword evidence="3 5" id="KW-1133">Transmembrane helix</keyword>
<reference evidence="7 8" key="1">
    <citation type="submission" date="2024-03" db="EMBL/GenBank/DDBJ databases">
        <title>Novel species of the genus Variovorax.</title>
        <authorList>
            <person name="Liu Q."/>
            <person name="Xin Y.-H."/>
        </authorList>
    </citation>
    <scope>NUCLEOTIDE SEQUENCE [LARGE SCALE GENOMIC DNA]</scope>
    <source>
        <strain evidence="7 8">KACC 18900</strain>
    </source>
</reference>
<organism evidence="7 8">
    <name type="scientific">Variovorax rhizosphaerae</name>
    <dbReference type="NCBI Taxonomy" id="1836200"/>
    <lineage>
        <taxon>Bacteria</taxon>
        <taxon>Pseudomonadati</taxon>
        <taxon>Pseudomonadota</taxon>
        <taxon>Betaproteobacteria</taxon>
        <taxon>Burkholderiales</taxon>
        <taxon>Comamonadaceae</taxon>
        <taxon>Variovorax</taxon>
    </lineage>
</organism>
<feature type="transmembrane region" description="Helical" evidence="5">
    <location>
        <begin position="269"/>
        <end position="300"/>
    </location>
</feature>
<feature type="transmembrane region" description="Helical" evidence="5">
    <location>
        <begin position="62"/>
        <end position="80"/>
    </location>
</feature>
<dbReference type="RefSeq" id="WP_340343592.1">
    <property type="nucleotide sequence ID" value="NZ_JBBKZT010000007.1"/>
</dbReference>
<feature type="transmembrane region" description="Helical" evidence="5">
    <location>
        <begin position="166"/>
        <end position="186"/>
    </location>
</feature>
<comment type="subcellular location">
    <subcellularLocation>
        <location evidence="1">Membrane</location>
        <topology evidence="1">Multi-pass membrane protein</topology>
    </subcellularLocation>
</comment>
<feature type="domain" description="Integral membrane bound transporter" evidence="6">
    <location>
        <begin position="231"/>
        <end position="348"/>
    </location>
</feature>
<keyword evidence="4 5" id="KW-0472">Membrane</keyword>
<dbReference type="InterPro" id="IPR049453">
    <property type="entry name" value="Memb_transporter_dom"/>
</dbReference>
<evidence type="ECO:0000313" key="7">
    <source>
        <dbReference type="EMBL" id="MEJ8848465.1"/>
    </source>
</evidence>
<proteinExistence type="predicted"/>
<feature type="transmembrane region" description="Helical" evidence="5">
    <location>
        <begin position="92"/>
        <end position="109"/>
    </location>
</feature>
<gene>
    <name evidence="7" type="ORF">WKW82_17535</name>
</gene>
<accession>A0ABU8WNJ6</accession>
<feature type="transmembrane region" description="Helical" evidence="5">
    <location>
        <begin position="306"/>
        <end position="324"/>
    </location>
</feature>
<evidence type="ECO:0000313" key="8">
    <source>
        <dbReference type="Proteomes" id="UP001385892"/>
    </source>
</evidence>
<dbReference type="EMBL" id="JBBKZT010000007">
    <property type="protein sequence ID" value="MEJ8848465.1"/>
    <property type="molecule type" value="Genomic_DNA"/>
</dbReference>
<dbReference type="Pfam" id="PF13515">
    <property type="entry name" value="FUSC_2"/>
    <property type="match status" value="1"/>
</dbReference>
<protein>
    <submittedName>
        <fullName evidence="7">FUSC family protein</fullName>
    </submittedName>
</protein>
<comment type="caution">
    <text evidence="7">The sequence shown here is derived from an EMBL/GenBank/DDBJ whole genome shotgun (WGS) entry which is preliminary data.</text>
</comment>